<dbReference type="InterPro" id="IPR036291">
    <property type="entry name" value="NAD(P)-bd_dom_sf"/>
</dbReference>
<evidence type="ECO:0000256" key="5">
    <source>
        <dbReference type="ARBA" id="ARBA00041707"/>
    </source>
</evidence>
<dbReference type="EMBL" id="CASHTH010000277">
    <property type="protein sequence ID" value="CAI7996700.1"/>
    <property type="molecule type" value="Genomic_DNA"/>
</dbReference>
<keyword evidence="7" id="KW-1185">Reference proteome</keyword>
<evidence type="ECO:0000313" key="7">
    <source>
        <dbReference type="Proteomes" id="UP001174909"/>
    </source>
</evidence>
<sequence length="254" mass="26008">MELENKSAIVTGSASGIGLEVALTLAANGGSVTVADRNLSGAEAVVRQITEAGGTARAAEVNVTDKGRVAGMVEGAVAAFGSLDIFVNVAGFGFNSLIVDMAEEDWDLVLDVNLKGQFLGCQAAGRRMIDQGTGGRIVNIASTAANNARYQGGAYCAAKAGVVQLTRVLALELGEFGITVNAVGPGFTETPATVETSDEYRTNFLAQVPAGRSGRPTDIANAVLFLASPLAEYVNGQVIYVDGGYSAGKLTVRG</sequence>
<dbReference type="NCBIfam" id="NF005559">
    <property type="entry name" value="PRK07231.1"/>
    <property type="match status" value="1"/>
</dbReference>
<organism evidence="6 7">
    <name type="scientific">Geodia barretti</name>
    <name type="common">Barrett's horny sponge</name>
    <dbReference type="NCBI Taxonomy" id="519541"/>
    <lineage>
        <taxon>Eukaryota</taxon>
        <taxon>Metazoa</taxon>
        <taxon>Porifera</taxon>
        <taxon>Demospongiae</taxon>
        <taxon>Heteroscleromorpha</taxon>
        <taxon>Tetractinellida</taxon>
        <taxon>Astrophorina</taxon>
        <taxon>Geodiidae</taxon>
        <taxon>Geodia</taxon>
    </lineage>
</organism>
<dbReference type="PANTHER" id="PTHR42760:SF133">
    <property type="entry name" value="3-OXOACYL-[ACYL-CARRIER-PROTEIN] REDUCTASE"/>
    <property type="match status" value="1"/>
</dbReference>
<dbReference type="GO" id="GO:0016616">
    <property type="term" value="F:oxidoreductase activity, acting on the CH-OH group of donors, NAD or NADP as acceptor"/>
    <property type="evidence" value="ECO:0007669"/>
    <property type="project" value="TreeGrafter"/>
</dbReference>
<evidence type="ECO:0000256" key="2">
    <source>
        <dbReference type="ARBA" id="ARBA00006484"/>
    </source>
</evidence>
<accession>A0AA35QZK7</accession>
<gene>
    <name evidence="6" type="ORF">GBAR_LOCUS1935</name>
</gene>
<dbReference type="Pfam" id="PF13561">
    <property type="entry name" value="adh_short_C2"/>
    <property type="match status" value="1"/>
</dbReference>
<dbReference type="AlphaFoldDB" id="A0AA35QZK7"/>
<evidence type="ECO:0000313" key="6">
    <source>
        <dbReference type="EMBL" id="CAI7996700.1"/>
    </source>
</evidence>
<dbReference type="PROSITE" id="PS00061">
    <property type="entry name" value="ADH_SHORT"/>
    <property type="match status" value="1"/>
</dbReference>
<dbReference type="Proteomes" id="UP001174909">
    <property type="component" value="Unassembled WGS sequence"/>
</dbReference>
<proteinExistence type="inferred from homology"/>
<dbReference type="InterPro" id="IPR002347">
    <property type="entry name" value="SDR_fam"/>
</dbReference>
<dbReference type="PRINTS" id="PR00080">
    <property type="entry name" value="SDRFAMILY"/>
</dbReference>
<comment type="caution">
    <text evidence="6">The sequence shown here is derived from an EMBL/GenBank/DDBJ whole genome shotgun (WGS) entry which is preliminary data.</text>
</comment>
<reference evidence="6" key="1">
    <citation type="submission" date="2023-03" db="EMBL/GenBank/DDBJ databases">
        <authorList>
            <person name="Steffen K."/>
            <person name="Cardenas P."/>
        </authorList>
    </citation>
    <scope>NUCLEOTIDE SEQUENCE</scope>
</reference>
<comment type="similarity">
    <text evidence="2">Belongs to the short-chain dehydrogenases/reductases (SDR) family.</text>
</comment>
<dbReference type="Gene3D" id="3.40.50.720">
    <property type="entry name" value="NAD(P)-binding Rossmann-like Domain"/>
    <property type="match status" value="1"/>
</dbReference>
<evidence type="ECO:0000256" key="3">
    <source>
        <dbReference type="ARBA" id="ARBA00023002"/>
    </source>
</evidence>
<name>A0AA35QZK7_GEOBA</name>
<comment type="pathway">
    <text evidence="1">Lipid metabolism; fatty acid biosynthesis.</text>
</comment>
<keyword evidence="3" id="KW-0560">Oxidoreductase</keyword>
<dbReference type="PRINTS" id="PR00081">
    <property type="entry name" value="GDHRDH"/>
</dbReference>
<dbReference type="SUPFAM" id="SSF51735">
    <property type="entry name" value="NAD(P)-binding Rossmann-fold domains"/>
    <property type="match status" value="1"/>
</dbReference>
<protein>
    <recommendedName>
        <fullName evidence="5">3-ketoacyl-[acyl-carrier-protein] reductase beta subunit</fullName>
    </recommendedName>
    <alternativeName>
        <fullName evidence="4">Quinone reductase CBR4</fullName>
    </alternativeName>
</protein>
<dbReference type="InterPro" id="IPR020904">
    <property type="entry name" value="Sc_DH/Rdtase_CS"/>
</dbReference>
<dbReference type="PANTHER" id="PTHR42760">
    <property type="entry name" value="SHORT-CHAIN DEHYDROGENASES/REDUCTASES FAMILY MEMBER"/>
    <property type="match status" value="1"/>
</dbReference>
<evidence type="ECO:0000256" key="4">
    <source>
        <dbReference type="ARBA" id="ARBA00041580"/>
    </source>
</evidence>
<dbReference type="FunFam" id="3.40.50.720:FF:000084">
    <property type="entry name" value="Short-chain dehydrogenase reductase"/>
    <property type="match status" value="1"/>
</dbReference>
<evidence type="ECO:0000256" key="1">
    <source>
        <dbReference type="ARBA" id="ARBA00005194"/>
    </source>
</evidence>